<dbReference type="RefSeq" id="WP_157299790.1">
    <property type="nucleotide sequence ID" value="NZ_BAAAZB010000007.1"/>
</dbReference>
<evidence type="ECO:0000313" key="3">
    <source>
        <dbReference type="Proteomes" id="UP000468388"/>
    </source>
</evidence>
<protein>
    <submittedName>
        <fullName evidence="2">SusD/RagB family nutrient-binding outer membrane lipoprotein</fullName>
    </submittedName>
</protein>
<keyword evidence="1" id="KW-0732">Signal</keyword>
<dbReference type="SUPFAM" id="SSF48452">
    <property type="entry name" value="TPR-like"/>
    <property type="match status" value="1"/>
</dbReference>
<reference evidence="2 3" key="1">
    <citation type="submission" date="2019-12" db="EMBL/GenBank/DDBJ databases">
        <title>The draft genomic sequence of strain Chitinophaga oryziterrae JCM 16595.</title>
        <authorList>
            <person name="Zhang X."/>
        </authorList>
    </citation>
    <scope>NUCLEOTIDE SEQUENCE [LARGE SCALE GENOMIC DNA]</scope>
    <source>
        <strain evidence="2 3">JCM 16595</strain>
    </source>
</reference>
<dbReference type="Pfam" id="PF12741">
    <property type="entry name" value="SusD-like"/>
    <property type="match status" value="1"/>
</dbReference>
<keyword evidence="2" id="KW-0449">Lipoprotein</keyword>
<organism evidence="2 3">
    <name type="scientific">Chitinophaga oryziterrae</name>
    <dbReference type="NCBI Taxonomy" id="1031224"/>
    <lineage>
        <taxon>Bacteria</taxon>
        <taxon>Pseudomonadati</taxon>
        <taxon>Bacteroidota</taxon>
        <taxon>Chitinophagia</taxon>
        <taxon>Chitinophagales</taxon>
        <taxon>Chitinophagaceae</taxon>
        <taxon>Chitinophaga</taxon>
    </lineage>
</organism>
<proteinExistence type="predicted"/>
<dbReference type="Gene3D" id="1.25.40.390">
    <property type="match status" value="1"/>
</dbReference>
<dbReference type="EMBL" id="WRXO01000002">
    <property type="protein sequence ID" value="MVT41182.1"/>
    <property type="molecule type" value="Genomic_DNA"/>
</dbReference>
<keyword evidence="3" id="KW-1185">Reference proteome</keyword>
<dbReference type="PROSITE" id="PS51257">
    <property type="entry name" value="PROKAR_LIPOPROTEIN"/>
    <property type="match status" value="1"/>
</dbReference>
<comment type="caution">
    <text evidence="2">The sequence shown here is derived from an EMBL/GenBank/DDBJ whole genome shotgun (WGS) entry which is preliminary data.</text>
</comment>
<dbReference type="InterPro" id="IPR011990">
    <property type="entry name" value="TPR-like_helical_dom_sf"/>
</dbReference>
<dbReference type="AlphaFoldDB" id="A0A6N8JAP8"/>
<gene>
    <name evidence="2" type="ORF">GO495_11360</name>
</gene>
<sequence>MRLKHITIILLLGVFFTSCSRDKFAEMNTNPDDVLVIRPEYEFTAALLNINSNDFEYYYDYNRAMYYWTQSFVTRTGNAGTVYNGSGNLNQRYGNFYNNVGSKLVDVMHLIDALPDVEKQKYVYLRAITGIPLAYYAFYVSDVQGSIAYTEAFKARYTGLLTPTYNSQSALYDTLENQLAASIAILKTTPAATQTDITNYDLYYAGKVASWIKAANSLRLRIAMRLSKRDPAKMKTLVAKILADDGGLISSTAEDWKFVGGTDFSSGGNYNPQSNSDVSGAKNLVDFMWNTADPRIRTLFQKAPLTKDMFDSAKAQGVLPATLAWDGQLYRGQFANPGANTDVNYGYYFKDLVFSYQGASTTVRYSSFIQPNLYYNSTSKNKIVFPIITYADVCFMRAELAVTGATTEDAQTWYYNGIDASLAIYDDMGSKAAVVNYTPLTGAEVTNYKAQPGVVYDPAHALEQISVQEYLNCYKNQNEAWATIKRTGFPSITGTILKLETVTQDNTALPMPRRFVVTYPSITSLNYQNALDAIKDMLKDPGFSTPDDITGRVWWDVQ</sequence>
<evidence type="ECO:0000313" key="2">
    <source>
        <dbReference type="EMBL" id="MVT41182.1"/>
    </source>
</evidence>
<accession>A0A6N8JAP8</accession>
<name>A0A6N8JAP8_9BACT</name>
<evidence type="ECO:0000256" key="1">
    <source>
        <dbReference type="SAM" id="SignalP"/>
    </source>
</evidence>
<dbReference type="OrthoDB" id="9766256at2"/>
<feature type="signal peptide" evidence="1">
    <location>
        <begin position="1"/>
        <end position="25"/>
    </location>
</feature>
<dbReference type="Proteomes" id="UP000468388">
    <property type="component" value="Unassembled WGS sequence"/>
</dbReference>
<dbReference type="InterPro" id="IPR024302">
    <property type="entry name" value="SusD-like"/>
</dbReference>
<feature type="chain" id="PRO_5026881870" evidence="1">
    <location>
        <begin position="26"/>
        <end position="558"/>
    </location>
</feature>